<comment type="caution">
    <text evidence="2">The sequence shown here is derived from an EMBL/GenBank/DDBJ whole genome shotgun (WGS) entry which is preliminary data.</text>
</comment>
<keyword evidence="3" id="KW-1185">Reference proteome</keyword>
<keyword evidence="1" id="KW-0472">Membrane</keyword>
<reference evidence="2 3" key="1">
    <citation type="submission" date="2021-06" db="EMBL/GenBank/DDBJ databases">
        <authorList>
            <person name="Palmer J.M."/>
        </authorList>
    </citation>
    <scope>NUCLEOTIDE SEQUENCE [LARGE SCALE GENOMIC DNA]</scope>
    <source>
        <strain evidence="2 3">XC_2019</strain>
        <tissue evidence="2">Muscle</tissue>
    </source>
</reference>
<sequence length="105" mass="11734">MPLDASFRRCVRHIPLGGGPGHGQEHAGGTKSLDWPMNALGSPQKSCPPRLVPRKANRTRRSSIFVILTFFFVFDYVSSYAFMRCFIVVFDVSSVSVIPVPLFFL</sequence>
<protein>
    <submittedName>
        <fullName evidence="2">Uncharacterized protein</fullName>
    </submittedName>
</protein>
<feature type="transmembrane region" description="Helical" evidence="1">
    <location>
        <begin position="63"/>
        <end position="80"/>
    </location>
</feature>
<keyword evidence="1" id="KW-1133">Transmembrane helix</keyword>
<dbReference type="Proteomes" id="UP001434883">
    <property type="component" value="Unassembled WGS sequence"/>
</dbReference>
<evidence type="ECO:0000256" key="1">
    <source>
        <dbReference type="SAM" id="Phobius"/>
    </source>
</evidence>
<dbReference type="EMBL" id="JAHRIN010042840">
    <property type="protein sequence ID" value="MEQ2206424.1"/>
    <property type="molecule type" value="Genomic_DNA"/>
</dbReference>
<gene>
    <name evidence="2" type="ORF">XENOCAPTIV_029156</name>
</gene>
<name>A0ABV0RE55_9TELE</name>
<evidence type="ECO:0000313" key="3">
    <source>
        <dbReference type="Proteomes" id="UP001434883"/>
    </source>
</evidence>
<proteinExistence type="predicted"/>
<organism evidence="2 3">
    <name type="scientific">Xenoophorus captivus</name>
    <dbReference type="NCBI Taxonomy" id="1517983"/>
    <lineage>
        <taxon>Eukaryota</taxon>
        <taxon>Metazoa</taxon>
        <taxon>Chordata</taxon>
        <taxon>Craniata</taxon>
        <taxon>Vertebrata</taxon>
        <taxon>Euteleostomi</taxon>
        <taxon>Actinopterygii</taxon>
        <taxon>Neopterygii</taxon>
        <taxon>Teleostei</taxon>
        <taxon>Neoteleostei</taxon>
        <taxon>Acanthomorphata</taxon>
        <taxon>Ovalentaria</taxon>
        <taxon>Atherinomorphae</taxon>
        <taxon>Cyprinodontiformes</taxon>
        <taxon>Goodeidae</taxon>
        <taxon>Xenoophorus</taxon>
    </lineage>
</organism>
<accession>A0ABV0RE55</accession>
<evidence type="ECO:0000313" key="2">
    <source>
        <dbReference type="EMBL" id="MEQ2206424.1"/>
    </source>
</evidence>
<keyword evidence="1" id="KW-0812">Transmembrane</keyword>